<proteinExistence type="predicted"/>
<dbReference type="STRING" id="568860.SAMN05421811_114191"/>
<dbReference type="RefSeq" id="WP_143082505.1">
    <property type="nucleotide sequence ID" value="NZ_FOHX01000014.1"/>
</dbReference>
<accession>A0A1I0LB73</accession>
<dbReference type="AlphaFoldDB" id="A0A1I0LB73"/>
<evidence type="ECO:0000313" key="1">
    <source>
        <dbReference type="EMBL" id="SEU37400.1"/>
    </source>
</evidence>
<protein>
    <submittedName>
        <fullName evidence="1">Uncharacterized protein</fullName>
    </submittedName>
</protein>
<dbReference type="PROSITE" id="PS51257">
    <property type="entry name" value="PROKAR_LIPOPROTEIN"/>
    <property type="match status" value="1"/>
</dbReference>
<keyword evidence="2" id="KW-1185">Reference proteome</keyword>
<evidence type="ECO:0000313" key="2">
    <source>
        <dbReference type="Proteomes" id="UP000199361"/>
    </source>
</evidence>
<sequence>MTDRTPFRDPSSGPTPPLATSCEHCLTVTWAGRPACSCEFGLRATDEELTWRLRLGVPESGGAAD</sequence>
<reference evidence="1 2" key="1">
    <citation type="submission" date="2016-10" db="EMBL/GenBank/DDBJ databases">
        <authorList>
            <person name="de Groot N.N."/>
        </authorList>
    </citation>
    <scope>NUCLEOTIDE SEQUENCE [LARGE SCALE GENOMIC DNA]</scope>
    <source>
        <strain evidence="1 2">CGMCC 4.5598</strain>
    </source>
</reference>
<organism evidence="1 2">
    <name type="scientific">Nonomuraea wenchangensis</name>
    <dbReference type="NCBI Taxonomy" id="568860"/>
    <lineage>
        <taxon>Bacteria</taxon>
        <taxon>Bacillati</taxon>
        <taxon>Actinomycetota</taxon>
        <taxon>Actinomycetes</taxon>
        <taxon>Streptosporangiales</taxon>
        <taxon>Streptosporangiaceae</taxon>
        <taxon>Nonomuraea</taxon>
    </lineage>
</organism>
<dbReference type="Proteomes" id="UP000199361">
    <property type="component" value="Unassembled WGS sequence"/>
</dbReference>
<dbReference type="EMBL" id="FOHX01000014">
    <property type="protein sequence ID" value="SEU37400.1"/>
    <property type="molecule type" value="Genomic_DNA"/>
</dbReference>
<gene>
    <name evidence="1" type="ORF">SAMN05421811_114191</name>
</gene>
<name>A0A1I0LB73_9ACTN</name>